<proteinExistence type="predicted"/>
<feature type="region of interest" description="Disordered" evidence="1">
    <location>
        <begin position="1"/>
        <end position="76"/>
    </location>
</feature>
<feature type="region of interest" description="Disordered" evidence="1">
    <location>
        <begin position="158"/>
        <end position="190"/>
    </location>
</feature>
<evidence type="ECO:0000256" key="1">
    <source>
        <dbReference type="SAM" id="MobiDB-lite"/>
    </source>
</evidence>
<accession>A0A6A6RJH6</accession>
<keyword evidence="3" id="KW-1185">Reference proteome</keyword>
<evidence type="ECO:0000313" key="3">
    <source>
        <dbReference type="Proteomes" id="UP000799753"/>
    </source>
</evidence>
<feature type="compositionally biased region" description="Basic and acidic residues" evidence="1">
    <location>
        <begin position="1"/>
        <end position="10"/>
    </location>
</feature>
<dbReference type="AlphaFoldDB" id="A0A6A6RJH6"/>
<dbReference type="EMBL" id="MU006865">
    <property type="protein sequence ID" value="KAF2634124.1"/>
    <property type="molecule type" value="Genomic_DNA"/>
</dbReference>
<protein>
    <submittedName>
        <fullName evidence="2">Uncharacterized protein</fullName>
    </submittedName>
</protein>
<name>A0A6A6RJH6_9PLEO</name>
<evidence type="ECO:0000313" key="2">
    <source>
        <dbReference type="EMBL" id="KAF2634124.1"/>
    </source>
</evidence>
<feature type="compositionally biased region" description="Low complexity" evidence="1">
    <location>
        <begin position="40"/>
        <end position="53"/>
    </location>
</feature>
<feature type="compositionally biased region" description="Basic and acidic residues" evidence="1">
    <location>
        <begin position="165"/>
        <end position="184"/>
    </location>
</feature>
<feature type="region of interest" description="Disordered" evidence="1">
    <location>
        <begin position="90"/>
        <end position="121"/>
    </location>
</feature>
<organism evidence="2 3">
    <name type="scientific">Massarina eburnea CBS 473.64</name>
    <dbReference type="NCBI Taxonomy" id="1395130"/>
    <lineage>
        <taxon>Eukaryota</taxon>
        <taxon>Fungi</taxon>
        <taxon>Dikarya</taxon>
        <taxon>Ascomycota</taxon>
        <taxon>Pezizomycotina</taxon>
        <taxon>Dothideomycetes</taxon>
        <taxon>Pleosporomycetidae</taxon>
        <taxon>Pleosporales</taxon>
        <taxon>Massarineae</taxon>
        <taxon>Massarinaceae</taxon>
        <taxon>Massarina</taxon>
    </lineage>
</organism>
<dbReference type="Proteomes" id="UP000799753">
    <property type="component" value="Unassembled WGS sequence"/>
</dbReference>
<reference evidence="2" key="1">
    <citation type="journal article" date="2020" name="Stud. Mycol.">
        <title>101 Dothideomycetes genomes: a test case for predicting lifestyles and emergence of pathogens.</title>
        <authorList>
            <person name="Haridas S."/>
            <person name="Albert R."/>
            <person name="Binder M."/>
            <person name="Bloem J."/>
            <person name="Labutti K."/>
            <person name="Salamov A."/>
            <person name="Andreopoulos B."/>
            <person name="Baker S."/>
            <person name="Barry K."/>
            <person name="Bills G."/>
            <person name="Bluhm B."/>
            <person name="Cannon C."/>
            <person name="Castanera R."/>
            <person name="Culley D."/>
            <person name="Daum C."/>
            <person name="Ezra D."/>
            <person name="Gonzalez J."/>
            <person name="Henrissat B."/>
            <person name="Kuo A."/>
            <person name="Liang C."/>
            <person name="Lipzen A."/>
            <person name="Lutzoni F."/>
            <person name="Magnuson J."/>
            <person name="Mondo S."/>
            <person name="Nolan M."/>
            <person name="Ohm R."/>
            <person name="Pangilinan J."/>
            <person name="Park H.-J."/>
            <person name="Ramirez L."/>
            <person name="Alfaro M."/>
            <person name="Sun H."/>
            <person name="Tritt A."/>
            <person name="Yoshinaga Y."/>
            <person name="Zwiers L.-H."/>
            <person name="Turgeon B."/>
            <person name="Goodwin S."/>
            <person name="Spatafora J."/>
            <person name="Crous P."/>
            <person name="Grigoriev I."/>
        </authorList>
    </citation>
    <scope>NUCLEOTIDE SEQUENCE</scope>
    <source>
        <strain evidence="2">CBS 473.64</strain>
    </source>
</reference>
<sequence length="190" mass="20468">MGDDCQRRAPEANNAKATPSSSPGLAATLHAHGKQLHGDSASSISSASSASTAKPGLSRSSPSTLPGFSILPPDSRPLTAYQQYTKALLDKKAPEEFEKQAQSYRDRAKEEATEVGEQKKRMENIKKRIDGFERNIRADHERMEGILDAAGRRVGKFSEMSAKQWDFDGSKEKDGSGNGDRDTAGEDGAG</sequence>
<gene>
    <name evidence="2" type="ORF">P280DRAFT_334625</name>
</gene>